<gene>
    <name evidence="2" type="ORF">BKA59DRAFT_200934</name>
</gene>
<evidence type="ECO:0000256" key="1">
    <source>
        <dbReference type="SAM" id="MobiDB-lite"/>
    </source>
</evidence>
<proteinExistence type="predicted"/>
<dbReference type="EMBL" id="JAGPXF010000004">
    <property type="protein sequence ID" value="KAH7246550.1"/>
    <property type="molecule type" value="Genomic_DNA"/>
</dbReference>
<accession>A0A8K0S040</accession>
<organism evidence="2 3">
    <name type="scientific">Fusarium tricinctum</name>
    <dbReference type="NCBI Taxonomy" id="61284"/>
    <lineage>
        <taxon>Eukaryota</taxon>
        <taxon>Fungi</taxon>
        <taxon>Dikarya</taxon>
        <taxon>Ascomycota</taxon>
        <taxon>Pezizomycotina</taxon>
        <taxon>Sordariomycetes</taxon>
        <taxon>Hypocreomycetidae</taxon>
        <taxon>Hypocreales</taxon>
        <taxon>Nectriaceae</taxon>
        <taxon>Fusarium</taxon>
        <taxon>Fusarium tricinctum species complex</taxon>
    </lineage>
</organism>
<feature type="compositionally biased region" description="Low complexity" evidence="1">
    <location>
        <begin position="67"/>
        <end position="87"/>
    </location>
</feature>
<comment type="caution">
    <text evidence="2">The sequence shown here is derived from an EMBL/GenBank/DDBJ whole genome shotgun (WGS) entry which is preliminary data.</text>
</comment>
<dbReference type="Proteomes" id="UP000813427">
    <property type="component" value="Unassembled WGS sequence"/>
</dbReference>
<feature type="region of interest" description="Disordered" evidence="1">
    <location>
        <begin position="58"/>
        <end position="87"/>
    </location>
</feature>
<reference evidence="2" key="1">
    <citation type="journal article" date="2021" name="Nat. Commun.">
        <title>Genetic determinants of endophytism in the Arabidopsis root mycobiome.</title>
        <authorList>
            <person name="Mesny F."/>
            <person name="Miyauchi S."/>
            <person name="Thiergart T."/>
            <person name="Pickel B."/>
            <person name="Atanasova L."/>
            <person name="Karlsson M."/>
            <person name="Huettel B."/>
            <person name="Barry K.W."/>
            <person name="Haridas S."/>
            <person name="Chen C."/>
            <person name="Bauer D."/>
            <person name="Andreopoulos W."/>
            <person name="Pangilinan J."/>
            <person name="LaButti K."/>
            <person name="Riley R."/>
            <person name="Lipzen A."/>
            <person name="Clum A."/>
            <person name="Drula E."/>
            <person name="Henrissat B."/>
            <person name="Kohler A."/>
            <person name="Grigoriev I.V."/>
            <person name="Martin F.M."/>
            <person name="Hacquard S."/>
        </authorList>
    </citation>
    <scope>NUCLEOTIDE SEQUENCE</scope>
    <source>
        <strain evidence="2">MPI-SDFR-AT-0068</strain>
    </source>
</reference>
<evidence type="ECO:0000313" key="3">
    <source>
        <dbReference type="Proteomes" id="UP000813427"/>
    </source>
</evidence>
<dbReference type="AlphaFoldDB" id="A0A8K0S040"/>
<dbReference type="OrthoDB" id="5104432at2759"/>
<keyword evidence="3" id="KW-1185">Reference proteome</keyword>
<protein>
    <submittedName>
        <fullName evidence="2">Uncharacterized protein</fullName>
    </submittedName>
</protein>
<name>A0A8K0S040_9HYPO</name>
<evidence type="ECO:0000313" key="2">
    <source>
        <dbReference type="EMBL" id="KAH7246550.1"/>
    </source>
</evidence>
<sequence length="87" mass="9713">MDAVVEDEASNILYISLSMSRNPVIYTTSFSNQLHTSQPYNNRIQDWLLDPGLDLQGRLLTGRSTAQPQSPTPSKQKPTKSTLKAHI</sequence>